<dbReference type="PANTHER" id="PTHR12677:SF59">
    <property type="entry name" value="GOLGI APPARATUS MEMBRANE PROTEIN TVP38-RELATED"/>
    <property type="match status" value="1"/>
</dbReference>
<keyword evidence="9" id="KW-1185">Reference proteome</keyword>
<dbReference type="EMBL" id="FNHB01000005">
    <property type="protein sequence ID" value="SDM55992.1"/>
    <property type="molecule type" value="Genomic_DNA"/>
</dbReference>
<feature type="transmembrane region" description="Helical" evidence="6">
    <location>
        <begin position="54"/>
        <end position="81"/>
    </location>
</feature>
<dbReference type="Pfam" id="PF09335">
    <property type="entry name" value="VTT_dom"/>
    <property type="match status" value="1"/>
</dbReference>
<organism evidence="8 9">
    <name type="scientific">Dendrosporobacter quercicolus</name>
    <dbReference type="NCBI Taxonomy" id="146817"/>
    <lineage>
        <taxon>Bacteria</taxon>
        <taxon>Bacillati</taxon>
        <taxon>Bacillota</taxon>
        <taxon>Negativicutes</taxon>
        <taxon>Selenomonadales</taxon>
        <taxon>Sporomusaceae</taxon>
        <taxon>Dendrosporobacter</taxon>
    </lineage>
</organism>
<evidence type="ECO:0000313" key="8">
    <source>
        <dbReference type="EMBL" id="SDM55992.1"/>
    </source>
</evidence>
<dbReference type="PANTHER" id="PTHR12677">
    <property type="entry name" value="GOLGI APPARATUS MEMBRANE PROTEIN TVP38-RELATED"/>
    <property type="match status" value="1"/>
</dbReference>
<evidence type="ECO:0000256" key="6">
    <source>
        <dbReference type="RuleBase" id="RU366058"/>
    </source>
</evidence>
<evidence type="ECO:0000313" key="9">
    <source>
        <dbReference type="Proteomes" id="UP000214880"/>
    </source>
</evidence>
<feature type="transmembrane region" description="Helical" evidence="6">
    <location>
        <begin position="12"/>
        <end position="33"/>
    </location>
</feature>
<evidence type="ECO:0000256" key="3">
    <source>
        <dbReference type="ARBA" id="ARBA00022692"/>
    </source>
</evidence>
<feature type="transmembrane region" description="Helical" evidence="6">
    <location>
        <begin position="163"/>
        <end position="188"/>
    </location>
</feature>
<evidence type="ECO:0000256" key="5">
    <source>
        <dbReference type="ARBA" id="ARBA00023136"/>
    </source>
</evidence>
<evidence type="ECO:0000256" key="4">
    <source>
        <dbReference type="ARBA" id="ARBA00022989"/>
    </source>
</evidence>
<sequence length="225" mass="24798">MRYYDHFLSKPALTGVLIVISIAIVCYNYGVGLEQFKPEAVSRAVTKLGPWGPAVYILLNILRPLFFFPAIILAVAGGLAYGPYLGALYLITGTVLGASGCFWLARLLGQNTVGRLLPSGCHLSRMAEQVGGQDFKMLLLIRLMPVVPWDAFSFLAGLRQVRFWPYCLATFLGSIPGAVIFCCLGNALNRSLLTAVWGAVLLAIIFSCLPRVFCRNMDRERRDFL</sequence>
<keyword evidence="4 6" id="KW-1133">Transmembrane helix</keyword>
<evidence type="ECO:0000256" key="1">
    <source>
        <dbReference type="ARBA" id="ARBA00004651"/>
    </source>
</evidence>
<dbReference type="GO" id="GO:0005886">
    <property type="term" value="C:plasma membrane"/>
    <property type="evidence" value="ECO:0007669"/>
    <property type="project" value="UniProtKB-SubCell"/>
</dbReference>
<name>A0A1G9U848_9FIRM</name>
<dbReference type="InterPro" id="IPR015414">
    <property type="entry name" value="TMEM64"/>
</dbReference>
<dbReference type="Proteomes" id="UP000214880">
    <property type="component" value="Unassembled WGS sequence"/>
</dbReference>
<dbReference type="InterPro" id="IPR032816">
    <property type="entry name" value="VTT_dom"/>
</dbReference>
<accession>A0A1G9U848</accession>
<comment type="similarity">
    <text evidence="6">Belongs to the TVP38/TMEM64 family.</text>
</comment>
<protein>
    <recommendedName>
        <fullName evidence="6">TVP38/TMEM64 family membrane protein</fullName>
    </recommendedName>
</protein>
<feature type="transmembrane region" description="Helical" evidence="6">
    <location>
        <begin position="194"/>
        <end position="214"/>
    </location>
</feature>
<dbReference type="AlphaFoldDB" id="A0A1G9U848"/>
<keyword evidence="2 6" id="KW-1003">Cell membrane</keyword>
<keyword evidence="3 6" id="KW-0812">Transmembrane</keyword>
<keyword evidence="5 6" id="KW-0472">Membrane</keyword>
<comment type="subcellular location">
    <subcellularLocation>
        <location evidence="1 6">Cell membrane</location>
        <topology evidence="1 6">Multi-pass membrane protein</topology>
    </subcellularLocation>
</comment>
<feature type="transmembrane region" description="Helical" evidence="6">
    <location>
        <begin position="87"/>
        <end position="105"/>
    </location>
</feature>
<dbReference type="RefSeq" id="WP_092073238.1">
    <property type="nucleotide sequence ID" value="NZ_FNHB01000005.1"/>
</dbReference>
<evidence type="ECO:0000259" key="7">
    <source>
        <dbReference type="Pfam" id="PF09335"/>
    </source>
</evidence>
<proteinExistence type="inferred from homology"/>
<dbReference type="OrthoDB" id="9812980at2"/>
<evidence type="ECO:0000256" key="2">
    <source>
        <dbReference type="ARBA" id="ARBA00022475"/>
    </source>
</evidence>
<dbReference type="STRING" id="146817.SAMN04488502_105220"/>
<feature type="domain" description="VTT" evidence="7">
    <location>
        <begin position="68"/>
        <end position="186"/>
    </location>
</feature>
<gene>
    <name evidence="8" type="ORF">SAMN04488502_105220</name>
</gene>
<reference evidence="8 9" key="1">
    <citation type="submission" date="2016-10" db="EMBL/GenBank/DDBJ databases">
        <authorList>
            <person name="de Groot N.N."/>
        </authorList>
    </citation>
    <scope>NUCLEOTIDE SEQUENCE [LARGE SCALE GENOMIC DNA]</scope>
    <source>
        <strain evidence="8 9">DSM 1736</strain>
    </source>
</reference>